<accession>A0A815G0B6</accession>
<dbReference type="AlphaFoldDB" id="A0A815G0B6"/>
<evidence type="ECO:0000313" key="4">
    <source>
        <dbReference type="Proteomes" id="UP000663882"/>
    </source>
</evidence>
<proteinExistence type="predicted"/>
<organism evidence="3 4">
    <name type="scientific">Rotaria sordida</name>
    <dbReference type="NCBI Taxonomy" id="392033"/>
    <lineage>
        <taxon>Eukaryota</taxon>
        <taxon>Metazoa</taxon>
        <taxon>Spiralia</taxon>
        <taxon>Gnathifera</taxon>
        <taxon>Rotifera</taxon>
        <taxon>Eurotatoria</taxon>
        <taxon>Bdelloidea</taxon>
        <taxon>Philodinida</taxon>
        <taxon>Philodinidae</taxon>
        <taxon>Rotaria</taxon>
    </lineage>
</organism>
<sequence>MQKDLICKGFEIQQRIQQHNDNEEKRTSSSTLKAHPTNHSQLNDDPYTDEYQDDDMQFQQISYNRQRKKPINKDKDQRIHARMVINSNINNNRNSLVTTTNNNIIKDNSFRISKHALDYASDYYHHQLIKIECDPKLKDQREGSKFIQAFINYIKIDFFNQNVSYNKPLLFDLWWIDKEGNIRAIVKSTDIAIYLSQIKKEYNAMMNSGKISIFGQLYDIDEFLPPPKLLICSKCNQPGHVKNNFKSSSFDICRGCCDDRSNNDNHKECKINCHHCKGDHVSTDYKCPFIQEYRRRLIIKLRKHPDLLPPDIQLFIPSEYREQAERIKINDSSLSTVLDVLGELKPMQRAFPSTVALIKGAVIFPVSSVACERTFFKMKLIKNYARNSMGDERLSDLSVLAVERDFEKVVDVFAKQHKNGRIMLL</sequence>
<reference evidence="3" key="1">
    <citation type="submission" date="2021-02" db="EMBL/GenBank/DDBJ databases">
        <authorList>
            <person name="Nowell W R."/>
        </authorList>
    </citation>
    <scope>NUCLEOTIDE SEQUENCE</scope>
</reference>
<evidence type="ECO:0000313" key="3">
    <source>
        <dbReference type="EMBL" id="CAF1332261.1"/>
    </source>
</evidence>
<feature type="region of interest" description="Disordered" evidence="1">
    <location>
        <begin position="16"/>
        <end position="51"/>
    </location>
</feature>
<dbReference type="PANTHER" id="PTHR45749:SF37">
    <property type="entry name" value="OS05G0311600 PROTEIN"/>
    <property type="match status" value="1"/>
</dbReference>
<dbReference type="EMBL" id="CAJNOO010003342">
    <property type="protein sequence ID" value="CAF1332261.1"/>
    <property type="molecule type" value="Genomic_DNA"/>
</dbReference>
<gene>
    <name evidence="3" type="ORF">RFH988_LOCUS31325</name>
</gene>
<dbReference type="GO" id="GO:0046983">
    <property type="term" value="F:protein dimerization activity"/>
    <property type="evidence" value="ECO:0007669"/>
    <property type="project" value="InterPro"/>
</dbReference>
<protein>
    <recommendedName>
        <fullName evidence="2">HAT C-terminal dimerisation domain-containing protein</fullName>
    </recommendedName>
</protein>
<feature type="compositionally biased region" description="Basic and acidic residues" evidence="1">
    <location>
        <begin position="18"/>
        <end position="27"/>
    </location>
</feature>
<name>A0A815G0B6_9BILA</name>
<evidence type="ECO:0000256" key="1">
    <source>
        <dbReference type="SAM" id="MobiDB-lite"/>
    </source>
</evidence>
<evidence type="ECO:0000259" key="2">
    <source>
        <dbReference type="Pfam" id="PF05699"/>
    </source>
</evidence>
<dbReference type="OrthoDB" id="10037933at2759"/>
<comment type="caution">
    <text evidence="3">The sequence shown here is derived from an EMBL/GenBank/DDBJ whole genome shotgun (WGS) entry which is preliminary data.</text>
</comment>
<dbReference type="InterPro" id="IPR008906">
    <property type="entry name" value="HATC_C_dom"/>
</dbReference>
<dbReference type="PANTHER" id="PTHR45749">
    <property type="match status" value="1"/>
</dbReference>
<feature type="compositionally biased region" description="Polar residues" evidence="1">
    <location>
        <begin position="28"/>
        <end position="43"/>
    </location>
</feature>
<dbReference type="Pfam" id="PF05699">
    <property type="entry name" value="Dimer_Tnp_hAT"/>
    <property type="match status" value="1"/>
</dbReference>
<feature type="domain" description="HAT C-terminal dimerisation" evidence="2">
    <location>
        <begin position="325"/>
        <end position="405"/>
    </location>
</feature>
<dbReference type="Proteomes" id="UP000663882">
    <property type="component" value="Unassembled WGS sequence"/>
</dbReference>